<dbReference type="CDD" id="cd05819">
    <property type="entry name" value="NHL"/>
    <property type="match status" value="1"/>
</dbReference>
<evidence type="ECO:0000256" key="4">
    <source>
        <dbReference type="ARBA" id="ARBA00023136"/>
    </source>
</evidence>
<reference evidence="8 9" key="2">
    <citation type="submission" date="2020-08" db="EMBL/GenBank/DDBJ databases">
        <authorList>
            <person name="Ueki A."/>
            <person name="Tonouchi A."/>
        </authorList>
    </citation>
    <scope>NUCLEOTIDE SEQUENCE [LARGE SCALE GENOMIC DNA]</scope>
    <source>
        <strain evidence="8 9">CTTW</strain>
    </source>
</reference>
<dbReference type="InterPro" id="IPR006977">
    <property type="entry name" value="Yip1_dom"/>
</dbReference>
<evidence type="ECO:0000256" key="5">
    <source>
        <dbReference type="SAM" id="Phobius"/>
    </source>
</evidence>
<dbReference type="GO" id="GO:0008270">
    <property type="term" value="F:zinc ion binding"/>
    <property type="evidence" value="ECO:0007669"/>
    <property type="project" value="UniProtKB-KW"/>
</dbReference>
<dbReference type="Pfam" id="PF04893">
    <property type="entry name" value="Yip1"/>
    <property type="match status" value="1"/>
</dbReference>
<keyword evidence="3 5" id="KW-1133">Transmembrane helix</keyword>
<keyword evidence="9" id="KW-1185">Reference proteome</keyword>
<proteinExistence type="predicted"/>
<accession>A0A7I8DMK8</accession>
<protein>
    <recommendedName>
        <fullName evidence="7">Yip1 domain-containing protein</fullName>
    </recommendedName>
</protein>
<keyword evidence="4 5" id="KW-0472">Membrane</keyword>
<dbReference type="InterPro" id="IPR011042">
    <property type="entry name" value="6-blade_b-propeller_TolB-like"/>
</dbReference>
<feature type="transmembrane region" description="Helical" evidence="5">
    <location>
        <begin position="602"/>
        <end position="623"/>
    </location>
</feature>
<dbReference type="InterPro" id="IPR050952">
    <property type="entry name" value="TRIM-NHL_E3_ligases"/>
</dbReference>
<keyword evidence="6" id="KW-0732">Signal</keyword>
<feature type="transmembrane region" description="Helical" evidence="5">
    <location>
        <begin position="500"/>
        <end position="522"/>
    </location>
</feature>
<feature type="transmembrane region" description="Helical" evidence="5">
    <location>
        <begin position="426"/>
        <end position="444"/>
    </location>
</feature>
<dbReference type="KEGG" id="acht:bsdcttw_05670"/>
<feature type="signal peptide" evidence="6">
    <location>
        <begin position="1"/>
        <end position="29"/>
    </location>
</feature>
<organism evidence="8 9">
    <name type="scientific">Anaerocolumna chitinilytica</name>
    <dbReference type="NCBI Taxonomy" id="1727145"/>
    <lineage>
        <taxon>Bacteria</taxon>
        <taxon>Bacillati</taxon>
        <taxon>Bacillota</taxon>
        <taxon>Clostridia</taxon>
        <taxon>Lachnospirales</taxon>
        <taxon>Lachnospiraceae</taxon>
        <taxon>Anaerocolumna</taxon>
    </lineage>
</organism>
<evidence type="ECO:0000313" key="8">
    <source>
        <dbReference type="EMBL" id="BCJ97526.1"/>
    </source>
</evidence>
<sequence>MRRLINLRKCLPCMLAVILLLLHPLTVKGESPYTTLTIDKNGWFINTQDGYVPSVVYDKFGEEQLKNPSDLYIWNDSKLYIADTGNARVLICDMAGNLISTVKGELKSPTGLFVDQKENLYVADPKLQKVMVYDKAGEFVKAYEKPVSPLFGKDNRYAPVKLAVNAAGGIYALSEGNGNGILSFSAEGDFYGYFGANYTYTSFTQILKRFAFTEEMKKSLQQNVPAAASNIEIDNNGLLYTVTQGTDKDGIKKFNMAGKNMLNGGYFDQLVTDIAVGNIENMYTVSKDGYIAEYTRDQALLFLFGGKDDGNNRTGLFTAPSAIDTDSQGRLYVLDSEQANITVFMQTEYAKTVHEALNLYQEGYYTESQQPWEKVLSKNSLFDYAQKGIGKAYYRLEDYGKALSAARLGGDYNGYSDAFWELRNNWIRNNVVMILEILLVLYVLRKLYKKTKNKVLFLQKFSEGIENLKNRKFLKQMAYLKYIPKNPADAFYGIKFERKVSIWSSTIIYILFFVIYVINKYYSGFLFKNVIDGYYELGTDFLTVFGFFLLSMVCCNMICSIQDGEGSFQNIYNAYAYCLAPYIFLKPVCIILSHMLTFNEGFIIKFLNFFIFAGMAILITVMIKEIQAYSYKKTFKCILLTVFTMLLVLAAGFILMALINQVIDFVVSLVKEGYYRGR</sequence>
<dbReference type="RefSeq" id="WP_185257943.1">
    <property type="nucleotide sequence ID" value="NZ_AP023368.1"/>
</dbReference>
<gene>
    <name evidence="8" type="ORF">bsdcttw_05670</name>
</gene>
<dbReference type="AlphaFoldDB" id="A0A7I8DMK8"/>
<dbReference type="PANTHER" id="PTHR24104:SF25">
    <property type="entry name" value="PROTEIN LIN-41"/>
    <property type="match status" value="1"/>
</dbReference>
<dbReference type="Proteomes" id="UP000515703">
    <property type="component" value="Chromosome"/>
</dbReference>
<feature type="transmembrane region" description="Helical" evidence="5">
    <location>
        <begin position="574"/>
        <end position="596"/>
    </location>
</feature>
<feature type="chain" id="PRO_5029806939" description="Yip1 domain-containing protein" evidence="6">
    <location>
        <begin position="30"/>
        <end position="678"/>
    </location>
</feature>
<evidence type="ECO:0000259" key="7">
    <source>
        <dbReference type="Pfam" id="PF04893"/>
    </source>
</evidence>
<dbReference type="EMBL" id="AP023368">
    <property type="protein sequence ID" value="BCJ97526.1"/>
    <property type="molecule type" value="Genomic_DNA"/>
</dbReference>
<keyword evidence="2 5" id="KW-0812">Transmembrane</keyword>
<feature type="transmembrane region" description="Helical" evidence="5">
    <location>
        <begin position="542"/>
        <end position="562"/>
    </location>
</feature>
<reference evidence="8 9" key="1">
    <citation type="submission" date="2020-08" db="EMBL/GenBank/DDBJ databases">
        <title>Draft genome sequencing of an Anaerocolumna strain isolated from anoxic soil subjected to BSD treatment.</title>
        <authorList>
            <person name="Uek A."/>
            <person name="Tonouchi A."/>
        </authorList>
    </citation>
    <scope>NUCLEOTIDE SEQUENCE [LARGE SCALE GENOMIC DNA]</scope>
    <source>
        <strain evidence="8 9">CTTW</strain>
    </source>
</reference>
<feature type="domain" description="Yip1" evidence="7">
    <location>
        <begin position="485"/>
        <end position="651"/>
    </location>
</feature>
<evidence type="ECO:0000313" key="9">
    <source>
        <dbReference type="Proteomes" id="UP000515703"/>
    </source>
</evidence>
<feature type="transmembrane region" description="Helical" evidence="5">
    <location>
        <begin position="635"/>
        <end position="659"/>
    </location>
</feature>
<dbReference type="GO" id="GO:0016020">
    <property type="term" value="C:membrane"/>
    <property type="evidence" value="ECO:0007669"/>
    <property type="project" value="UniProtKB-SubCell"/>
</dbReference>
<evidence type="ECO:0000256" key="6">
    <source>
        <dbReference type="SAM" id="SignalP"/>
    </source>
</evidence>
<dbReference type="Gene3D" id="2.120.10.30">
    <property type="entry name" value="TolB, C-terminal domain"/>
    <property type="match status" value="2"/>
</dbReference>
<comment type="subcellular location">
    <subcellularLocation>
        <location evidence="1">Membrane</location>
        <topology evidence="1">Multi-pass membrane protein</topology>
    </subcellularLocation>
</comment>
<dbReference type="InterPro" id="IPR011990">
    <property type="entry name" value="TPR-like_helical_dom_sf"/>
</dbReference>
<dbReference type="SUPFAM" id="SSF63829">
    <property type="entry name" value="Calcium-dependent phosphotriesterase"/>
    <property type="match status" value="2"/>
</dbReference>
<name>A0A7I8DMK8_9FIRM</name>
<evidence type="ECO:0000256" key="2">
    <source>
        <dbReference type="ARBA" id="ARBA00022692"/>
    </source>
</evidence>
<evidence type="ECO:0000256" key="1">
    <source>
        <dbReference type="ARBA" id="ARBA00004141"/>
    </source>
</evidence>
<dbReference type="PANTHER" id="PTHR24104">
    <property type="entry name" value="E3 UBIQUITIN-PROTEIN LIGASE NHLRC1-RELATED"/>
    <property type="match status" value="1"/>
</dbReference>
<dbReference type="SUPFAM" id="SSF48452">
    <property type="entry name" value="TPR-like"/>
    <property type="match status" value="1"/>
</dbReference>
<evidence type="ECO:0000256" key="3">
    <source>
        <dbReference type="ARBA" id="ARBA00022989"/>
    </source>
</evidence>